<keyword evidence="3" id="KW-1185">Reference proteome</keyword>
<dbReference type="AlphaFoldDB" id="A0A917J2Y2"/>
<reference evidence="2" key="2">
    <citation type="submission" date="2020-09" db="EMBL/GenBank/DDBJ databases">
        <authorList>
            <person name="Sun Q."/>
            <person name="Zhou Y."/>
        </authorList>
    </citation>
    <scope>NUCLEOTIDE SEQUENCE</scope>
    <source>
        <strain evidence="2">CGMCC 1.15290</strain>
    </source>
</reference>
<gene>
    <name evidence="2" type="ORF">GCM10011379_40510</name>
</gene>
<evidence type="ECO:0000313" key="3">
    <source>
        <dbReference type="Proteomes" id="UP000627292"/>
    </source>
</evidence>
<comment type="caution">
    <text evidence="2">The sequence shown here is derived from an EMBL/GenBank/DDBJ whole genome shotgun (WGS) entry which is preliminary data.</text>
</comment>
<evidence type="ECO:0000259" key="1">
    <source>
        <dbReference type="Pfam" id="PF13472"/>
    </source>
</evidence>
<sequence>MKRQFTLFILGDSISLQYGSYLEKQLGAAVQVQRKGSQEAAMRNLDVPADANGGDSRMVLSYLRTREKDEAFKPDLLLLNCGLHDIKRNPTNGKIAVDTAEYRSNLNAIYALLAGKKIPVIWVRTTEVIDSVHAAKSKAFSRFSRDVNVYNAIADDVCGKYQIPAIDLYSFTLTQGDDRFADHVHYIPRVVQRQAGYIAEYLKQWRKEHKK</sequence>
<evidence type="ECO:0000313" key="2">
    <source>
        <dbReference type="EMBL" id="GGH76131.1"/>
    </source>
</evidence>
<dbReference type="CDD" id="cd00229">
    <property type="entry name" value="SGNH_hydrolase"/>
    <property type="match status" value="1"/>
</dbReference>
<organism evidence="2 3">
    <name type="scientific">Filimonas zeae</name>
    <dbReference type="NCBI Taxonomy" id="1737353"/>
    <lineage>
        <taxon>Bacteria</taxon>
        <taxon>Pseudomonadati</taxon>
        <taxon>Bacteroidota</taxon>
        <taxon>Chitinophagia</taxon>
        <taxon>Chitinophagales</taxon>
        <taxon>Chitinophagaceae</taxon>
        <taxon>Filimonas</taxon>
    </lineage>
</organism>
<name>A0A917J2Y2_9BACT</name>
<accession>A0A917J2Y2</accession>
<reference evidence="2" key="1">
    <citation type="journal article" date="2014" name="Int. J. Syst. Evol. Microbiol.">
        <title>Complete genome sequence of Corynebacterium casei LMG S-19264T (=DSM 44701T), isolated from a smear-ripened cheese.</title>
        <authorList>
            <consortium name="US DOE Joint Genome Institute (JGI-PGF)"/>
            <person name="Walter F."/>
            <person name="Albersmeier A."/>
            <person name="Kalinowski J."/>
            <person name="Ruckert C."/>
        </authorList>
    </citation>
    <scope>NUCLEOTIDE SEQUENCE</scope>
    <source>
        <strain evidence="2">CGMCC 1.15290</strain>
    </source>
</reference>
<dbReference type="SUPFAM" id="SSF52266">
    <property type="entry name" value="SGNH hydrolase"/>
    <property type="match status" value="1"/>
</dbReference>
<proteinExistence type="predicted"/>
<dbReference type="Proteomes" id="UP000627292">
    <property type="component" value="Unassembled WGS sequence"/>
</dbReference>
<dbReference type="InterPro" id="IPR036514">
    <property type="entry name" value="SGNH_hydro_sf"/>
</dbReference>
<dbReference type="EMBL" id="BMIB01000004">
    <property type="protein sequence ID" value="GGH76131.1"/>
    <property type="molecule type" value="Genomic_DNA"/>
</dbReference>
<dbReference type="GO" id="GO:0016788">
    <property type="term" value="F:hydrolase activity, acting on ester bonds"/>
    <property type="evidence" value="ECO:0007669"/>
    <property type="project" value="UniProtKB-ARBA"/>
</dbReference>
<feature type="domain" description="SGNH hydrolase-type esterase" evidence="1">
    <location>
        <begin position="9"/>
        <end position="185"/>
    </location>
</feature>
<dbReference type="Gene3D" id="3.40.50.1110">
    <property type="entry name" value="SGNH hydrolase"/>
    <property type="match status" value="1"/>
</dbReference>
<dbReference type="InterPro" id="IPR013830">
    <property type="entry name" value="SGNH_hydro"/>
</dbReference>
<dbReference type="Pfam" id="PF13472">
    <property type="entry name" value="Lipase_GDSL_2"/>
    <property type="match status" value="1"/>
</dbReference>
<protein>
    <recommendedName>
        <fullName evidence="1">SGNH hydrolase-type esterase domain-containing protein</fullName>
    </recommendedName>
</protein>